<dbReference type="PANTHER" id="PTHR48060">
    <property type="entry name" value="DNA DAMAGE-REPAIR/TOLERATION PROTEIN DRT100"/>
    <property type="match status" value="1"/>
</dbReference>
<gene>
    <name evidence="7" type="ORF">RND71_010999</name>
</gene>
<keyword evidence="2" id="KW-0433">Leucine-rich repeat</keyword>
<dbReference type="InterPro" id="IPR001611">
    <property type="entry name" value="Leu-rich_rpt"/>
</dbReference>
<dbReference type="PANTHER" id="PTHR48060:SF21">
    <property type="entry name" value="L DOMAIN-LIKE PROTEIN"/>
    <property type="match status" value="1"/>
</dbReference>
<reference evidence="7" key="1">
    <citation type="submission" date="2023-12" db="EMBL/GenBank/DDBJ databases">
        <title>Genome assembly of Anisodus tanguticus.</title>
        <authorList>
            <person name="Wang Y.-J."/>
        </authorList>
    </citation>
    <scope>NUCLEOTIDE SEQUENCE</scope>
    <source>
        <strain evidence="7">KB-2021</strain>
        <tissue evidence="7">Leaf</tissue>
    </source>
</reference>
<name>A0AAE1SKU0_9SOLA</name>
<proteinExistence type="predicted"/>
<evidence type="ECO:0000313" key="7">
    <source>
        <dbReference type="EMBL" id="KAK4371524.1"/>
    </source>
</evidence>
<dbReference type="Proteomes" id="UP001291623">
    <property type="component" value="Unassembled WGS sequence"/>
</dbReference>
<dbReference type="SUPFAM" id="SSF52058">
    <property type="entry name" value="L domain-like"/>
    <property type="match status" value="1"/>
</dbReference>
<dbReference type="EMBL" id="JAVYJV010000005">
    <property type="protein sequence ID" value="KAK4371524.1"/>
    <property type="molecule type" value="Genomic_DNA"/>
</dbReference>
<dbReference type="InterPro" id="IPR053211">
    <property type="entry name" value="DNA_repair-toleration"/>
</dbReference>
<protein>
    <submittedName>
        <fullName evidence="7">Uncharacterized protein</fullName>
    </submittedName>
</protein>
<keyword evidence="4" id="KW-0677">Repeat</keyword>
<evidence type="ECO:0000256" key="4">
    <source>
        <dbReference type="ARBA" id="ARBA00022737"/>
    </source>
</evidence>
<dbReference type="Gene3D" id="3.80.10.10">
    <property type="entry name" value="Ribonuclease Inhibitor"/>
    <property type="match status" value="2"/>
</dbReference>
<keyword evidence="5" id="KW-0472">Membrane</keyword>
<dbReference type="FunFam" id="3.80.10.10:FF:000041">
    <property type="entry name" value="LRR receptor-like serine/threonine-protein kinase ERECTA"/>
    <property type="match status" value="1"/>
</dbReference>
<dbReference type="InterPro" id="IPR032675">
    <property type="entry name" value="LRR_dom_sf"/>
</dbReference>
<dbReference type="AlphaFoldDB" id="A0AAE1SKU0"/>
<comment type="caution">
    <text evidence="7">The sequence shown here is derived from an EMBL/GenBank/DDBJ whole genome shotgun (WGS) entry which is preliminary data.</text>
</comment>
<evidence type="ECO:0000256" key="1">
    <source>
        <dbReference type="ARBA" id="ARBA00004370"/>
    </source>
</evidence>
<dbReference type="Pfam" id="PF00560">
    <property type="entry name" value="LRR_1"/>
    <property type="match status" value="2"/>
</dbReference>
<accession>A0AAE1SKU0</accession>
<evidence type="ECO:0000256" key="3">
    <source>
        <dbReference type="ARBA" id="ARBA00022729"/>
    </source>
</evidence>
<evidence type="ECO:0000313" key="8">
    <source>
        <dbReference type="Proteomes" id="UP001291623"/>
    </source>
</evidence>
<sequence length="210" mass="23583">MAVVPGLKSGVASTKRQRVVALALPNFQLQGTISHSLANLSFLRELNLGNYFFHGDIPYGLGNLRRLQVINFRNNKLQGSIPTSLFQHERIRVISLAFNKLNSEMWKGPWNVPELRVLDLSNNNLGLFHQNYWGFNISSLEYIAFTANNLTGRIPATTGRNLPNLIAFYLGLNQLEEEFAKYITNASRLYGLVLARNFFTGIIPANLGDS</sequence>
<evidence type="ECO:0000256" key="5">
    <source>
        <dbReference type="ARBA" id="ARBA00023136"/>
    </source>
</evidence>
<keyword evidence="6" id="KW-0325">Glycoprotein</keyword>
<dbReference type="GO" id="GO:0016020">
    <property type="term" value="C:membrane"/>
    <property type="evidence" value="ECO:0007669"/>
    <property type="project" value="UniProtKB-SubCell"/>
</dbReference>
<organism evidence="7 8">
    <name type="scientific">Anisodus tanguticus</name>
    <dbReference type="NCBI Taxonomy" id="243964"/>
    <lineage>
        <taxon>Eukaryota</taxon>
        <taxon>Viridiplantae</taxon>
        <taxon>Streptophyta</taxon>
        <taxon>Embryophyta</taxon>
        <taxon>Tracheophyta</taxon>
        <taxon>Spermatophyta</taxon>
        <taxon>Magnoliopsida</taxon>
        <taxon>eudicotyledons</taxon>
        <taxon>Gunneridae</taxon>
        <taxon>Pentapetalae</taxon>
        <taxon>asterids</taxon>
        <taxon>lamiids</taxon>
        <taxon>Solanales</taxon>
        <taxon>Solanaceae</taxon>
        <taxon>Solanoideae</taxon>
        <taxon>Hyoscyameae</taxon>
        <taxon>Anisodus</taxon>
    </lineage>
</organism>
<keyword evidence="3" id="KW-0732">Signal</keyword>
<keyword evidence="8" id="KW-1185">Reference proteome</keyword>
<evidence type="ECO:0000256" key="6">
    <source>
        <dbReference type="ARBA" id="ARBA00023180"/>
    </source>
</evidence>
<comment type="subcellular location">
    <subcellularLocation>
        <location evidence="1">Membrane</location>
    </subcellularLocation>
</comment>
<evidence type="ECO:0000256" key="2">
    <source>
        <dbReference type="ARBA" id="ARBA00022614"/>
    </source>
</evidence>